<reference evidence="1 2" key="1">
    <citation type="submission" date="2024-06" db="EMBL/GenBank/DDBJ databases">
        <title>The Natural Products Discovery Center: Release of the First 8490 Sequenced Strains for Exploring Actinobacteria Biosynthetic Diversity.</title>
        <authorList>
            <person name="Kalkreuter E."/>
            <person name="Kautsar S.A."/>
            <person name="Yang D."/>
            <person name="Bader C.D."/>
            <person name="Teijaro C.N."/>
            <person name="Fluegel L."/>
            <person name="Davis C.M."/>
            <person name="Simpson J.R."/>
            <person name="Lauterbach L."/>
            <person name="Steele A.D."/>
            <person name="Gui C."/>
            <person name="Meng S."/>
            <person name="Li G."/>
            <person name="Viehrig K."/>
            <person name="Ye F."/>
            <person name="Su P."/>
            <person name="Kiefer A.F."/>
            <person name="Nichols A."/>
            <person name="Cepeda A.J."/>
            <person name="Yan W."/>
            <person name="Fan B."/>
            <person name="Jiang Y."/>
            <person name="Adhikari A."/>
            <person name="Zheng C.-J."/>
            <person name="Schuster L."/>
            <person name="Cowan T.M."/>
            <person name="Smanski M.J."/>
            <person name="Chevrette M.G."/>
            <person name="De Carvalho L.P.S."/>
            <person name="Shen B."/>
        </authorList>
    </citation>
    <scope>NUCLEOTIDE SEQUENCE [LARGE SCALE GENOMIC DNA]</scope>
    <source>
        <strain evidence="1 2">NPDC019583</strain>
    </source>
</reference>
<name>A0ABV2Y5H4_9ACTN</name>
<evidence type="ECO:0008006" key="3">
    <source>
        <dbReference type="Google" id="ProtNLM"/>
    </source>
</evidence>
<evidence type="ECO:0000313" key="1">
    <source>
        <dbReference type="EMBL" id="MEU2271518.1"/>
    </source>
</evidence>
<protein>
    <recommendedName>
        <fullName evidence="3">NTP pyrophosphohydrolase MazG putative catalytic core domain-containing protein</fullName>
    </recommendedName>
</protein>
<accession>A0ABV2Y5H4</accession>
<gene>
    <name evidence="1" type="ORF">ABZ568_34865</name>
</gene>
<keyword evidence="2" id="KW-1185">Reference proteome</keyword>
<comment type="caution">
    <text evidence="1">The sequence shown here is derived from an EMBL/GenBank/DDBJ whole genome shotgun (WGS) entry which is preliminary data.</text>
</comment>
<dbReference type="Proteomes" id="UP001550603">
    <property type="component" value="Unassembled WGS sequence"/>
</dbReference>
<dbReference type="EMBL" id="JBEYBN010000075">
    <property type="protein sequence ID" value="MEU2271518.1"/>
    <property type="molecule type" value="Genomic_DNA"/>
</dbReference>
<proteinExistence type="predicted"/>
<sequence length="104" mass="11207">MPYERLDSATQQLISCLSQLDGLAEVLAPEQLAGASAEERAARAELASDALQLLKDTLEAVESGERLEVVVALANAVDRLAVQLRDRVLDEVVASNPAPDRWPL</sequence>
<organism evidence="1 2">
    <name type="scientific">Streptomyces olindensis</name>
    <dbReference type="NCBI Taxonomy" id="358823"/>
    <lineage>
        <taxon>Bacteria</taxon>
        <taxon>Bacillati</taxon>
        <taxon>Actinomycetota</taxon>
        <taxon>Actinomycetes</taxon>
        <taxon>Kitasatosporales</taxon>
        <taxon>Streptomycetaceae</taxon>
        <taxon>Streptomyces</taxon>
    </lineage>
</organism>
<dbReference type="RefSeq" id="WP_359793319.1">
    <property type="nucleotide sequence ID" value="NZ_JBEYBN010000075.1"/>
</dbReference>
<evidence type="ECO:0000313" key="2">
    <source>
        <dbReference type="Proteomes" id="UP001550603"/>
    </source>
</evidence>